<evidence type="ECO:0000256" key="3">
    <source>
        <dbReference type="ARBA" id="ARBA00022692"/>
    </source>
</evidence>
<dbReference type="GO" id="GO:0005886">
    <property type="term" value="C:plasma membrane"/>
    <property type="evidence" value="ECO:0007669"/>
    <property type="project" value="UniProtKB-SubCell"/>
</dbReference>
<dbReference type="InterPro" id="IPR003691">
    <property type="entry name" value="FluC"/>
</dbReference>
<accession>A0A381R1Z4</accession>
<organism evidence="9">
    <name type="scientific">marine metagenome</name>
    <dbReference type="NCBI Taxonomy" id="408172"/>
    <lineage>
        <taxon>unclassified sequences</taxon>
        <taxon>metagenomes</taxon>
        <taxon>ecological metagenomes</taxon>
    </lineage>
</organism>
<evidence type="ECO:0000313" key="9">
    <source>
        <dbReference type="EMBL" id="SUZ84879.1"/>
    </source>
</evidence>
<keyword evidence="5 8" id="KW-0472">Membrane</keyword>
<dbReference type="EMBL" id="UINC01001611">
    <property type="protein sequence ID" value="SUZ84879.1"/>
    <property type="molecule type" value="Genomic_DNA"/>
</dbReference>
<keyword evidence="4 8" id="KW-1133">Transmembrane helix</keyword>
<feature type="transmembrane region" description="Helical" evidence="8">
    <location>
        <begin position="58"/>
        <end position="80"/>
    </location>
</feature>
<proteinExistence type="inferred from homology"/>
<reference evidence="9" key="1">
    <citation type="submission" date="2018-05" db="EMBL/GenBank/DDBJ databases">
        <authorList>
            <person name="Lanie J.A."/>
            <person name="Ng W.-L."/>
            <person name="Kazmierczak K.M."/>
            <person name="Andrzejewski T.M."/>
            <person name="Davidsen T.M."/>
            <person name="Wayne K.J."/>
            <person name="Tettelin H."/>
            <person name="Glass J.I."/>
            <person name="Rusch D."/>
            <person name="Podicherti R."/>
            <person name="Tsui H.-C.T."/>
            <person name="Winkler M.E."/>
        </authorList>
    </citation>
    <scope>NUCLEOTIDE SEQUENCE</scope>
</reference>
<sequence length="115" mass="11825">MTIRSAFAVIAAAAVGAGARWLFGVSVGQECGLLAANILGCVLIGWAVHAQRRIFNQVWLTAGLCGSLTSFSALAVQLAVGVEAHQWSYVSIWGTASLLGCGVGFDIGRSMGGAR</sequence>
<comment type="catalytic activity">
    <reaction evidence="7">
        <text>fluoride(in) = fluoride(out)</text>
        <dbReference type="Rhea" id="RHEA:76159"/>
        <dbReference type="ChEBI" id="CHEBI:17051"/>
    </reaction>
    <physiologicalReaction direction="left-to-right" evidence="7">
        <dbReference type="Rhea" id="RHEA:76160"/>
    </physiologicalReaction>
</comment>
<evidence type="ECO:0000256" key="7">
    <source>
        <dbReference type="ARBA" id="ARBA00035585"/>
    </source>
</evidence>
<evidence type="ECO:0000256" key="8">
    <source>
        <dbReference type="SAM" id="Phobius"/>
    </source>
</evidence>
<evidence type="ECO:0000256" key="6">
    <source>
        <dbReference type="ARBA" id="ARBA00035120"/>
    </source>
</evidence>
<evidence type="ECO:0000256" key="5">
    <source>
        <dbReference type="ARBA" id="ARBA00023136"/>
    </source>
</evidence>
<keyword evidence="3 8" id="KW-0812">Transmembrane</keyword>
<comment type="subcellular location">
    <subcellularLocation>
        <location evidence="1">Cell membrane</location>
        <topology evidence="1">Multi-pass membrane protein</topology>
    </subcellularLocation>
</comment>
<protein>
    <recommendedName>
        <fullName evidence="10">Fluoride ion transporter CrcB</fullName>
    </recommendedName>
</protein>
<evidence type="ECO:0000256" key="4">
    <source>
        <dbReference type="ARBA" id="ARBA00022989"/>
    </source>
</evidence>
<comment type="similarity">
    <text evidence="6">Belongs to the fluoride channel Fluc/FEX (TC 1.A.43) family.</text>
</comment>
<dbReference type="Pfam" id="PF02537">
    <property type="entry name" value="CRCB"/>
    <property type="match status" value="1"/>
</dbReference>
<keyword evidence="2" id="KW-1003">Cell membrane</keyword>
<feature type="transmembrane region" description="Helical" evidence="8">
    <location>
        <begin position="34"/>
        <end position="51"/>
    </location>
</feature>
<dbReference type="AlphaFoldDB" id="A0A381R1Z4"/>
<name>A0A381R1Z4_9ZZZZ</name>
<evidence type="ECO:0000256" key="2">
    <source>
        <dbReference type="ARBA" id="ARBA00022475"/>
    </source>
</evidence>
<evidence type="ECO:0000256" key="1">
    <source>
        <dbReference type="ARBA" id="ARBA00004651"/>
    </source>
</evidence>
<feature type="transmembrane region" description="Helical" evidence="8">
    <location>
        <begin position="86"/>
        <end position="105"/>
    </location>
</feature>
<evidence type="ECO:0008006" key="10">
    <source>
        <dbReference type="Google" id="ProtNLM"/>
    </source>
</evidence>
<gene>
    <name evidence="9" type="ORF">METZ01_LOCUS37733</name>
</gene>